<accession>A0A8K0TF68</accession>
<evidence type="ECO:0000313" key="3">
    <source>
        <dbReference type="Proteomes" id="UP000813385"/>
    </source>
</evidence>
<dbReference type="Proteomes" id="UP000813385">
    <property type="component" value="Unassembled WGS sequence"/>
</dbReference>
<feature type="compositionally biased region" description="Polar residues" evidence="1">
    <location>
        <begin position="99"/>
        <end position="115"/>
    </location>
</feature>
<comment type="caution">
    <text evidence="2">The sequence shown here is derived from an EMBL/GenBank/DDBJ whole genome shotgun (WGS) entry which is preliminary data.</text>
</comment>
<dbReference type="EMBL" id="JAGPXD010000004">
    <property type="protein sequence ID" value="KAH7358433.1"/>
    <property type="molecule type" value="Genomic_DNA"/>
</dbReference>
<dbReference type="AlphaFoldDB" id="A0A8K0TF68"/>
<organism evidence="2 3">
    <name type="scientific">Plectosphaerella cucumerina</name>
    <dbReference type="NCBI Taxonomy" id="40658"/>
    <lineage>
        <taxon>Eukaryota</taxon>
        <taxon>Fungi</taxon>
        <taxon>Dikarya</taxon>
        <taxon>Ascomycota</taxon>
        <taxon>Pezizomycotina</taxon>
        <taxon>Sordariomycetes</taxon>
        <taxon>Hypocreomycetidae</taxon>
        <taxon>Glomerellales</taxon>
        <taxon>Plectosphaerellaceae</taxon>
        <taxon>Plectosphaerella</taxon>
    </lineage>
</organism>
<feature type="compositionally biased region" description="Polar residues" evidence="1">
    <location>
        <begin position="145"/>
        <end position="161"/>
    </location>
</feature>
<evidence type="ECO:0000256" key="1">
    <source>
        <dbReference type="SAM" id="MobiDB-lite"/>
    </source>
</evidence>
<proteinExistence type="predicted"/>
<keyword evidence="3" id="KW-1185">Reference proteome</keyword>
<name>A0A8K0TF68_9PEZI</name>
<reference evidence="2" key="1">
    <citation type="journal article" date="2021" name="Nat. Commun.">
        <title>Genetic determinants of endophytism in the Arabidopsis root mycobiome.</title>
        <authorList>
            <person name="Mesny F."/>
            <person name="Miyauchi S."/>
            <person name="Thiergart T."/>
            <person name="Pickel B."/>
            <person name="Atanasova L."/>
            <person name="Karlsson M."/>
            <person name="Huettel B."/>
            <person name="Barry K.W."/>
            <person name="Haridas S."/>
            <person name="Chen C."/>
            <person name="Bauer D."/>
            <person name="Andreopoulos W."/>
            <person name="Pangilinan J."/>
            <person name="LaButti K."/>
            <person name="Riley R."/>
            <person name="Lipzen A."/>
            <person name="Clum A."/>
            <person name="Drula E."/>
            <person name="Henrissat B."/>
            <person name="Kohler A."/>
            <person name="Grigoriev I.V."/>
            <person name="Martin F.M."/>
            <person name="Hacquard S."/>
        </authorList>
    </citation>
    <scope>NUCLEOTIDE SEQUENCE</scope>
    <source>
        <strain evidence="2">MPI-CAGE-AT-0016</strain>
    </source>
</reference>
<protein>
    <submittedName>
        <fullName evidence="2">Uncharacterized protein</fullName>
    </submittedName>
</protein>
<sequence>MCHHAAHMPSKSRSRATWQLDRSCEVSSDPHIAPLTPIITGVWSPTARGRPFESQLGESIFVSCRKVIPETTATIGELDDEPTTALALRPKTIPRHQATAKSQMKTPNATRQRPSGSGRRHRESDESDGSSPGTAASEVFRPVSSKRSATTAPGSRPSTSRLGLHSQRNETLTGHLRARDTTDIDSNSDSGYVDQGGESDDSAWSLASLQATGYEAEESEPESAEDDESLPETIIAFELLKFKHKTTDHILNLMLSTIKKVSPGYVYCFSDMDVKGFVPQDWIRRHRRGAKVAAGSQSAPS</sequence>
<feature type="region of interest" description="Disordered" evidence="1">
    <location>
        <begin position="89"/>
        <end position="201"/>
    </location>
</feature>
<gene>
    <name evidence="2" type="ORF">B0T11DRAFT_103730</name>
</gene>
<evidence type="ECO:0000313" key="2">
    <source>
        <dbReference type="EMBL" id="KAH7358433.1"/>
    </source>
</evidence>